<gene>
    <name evidence="2" type="ORF">T12_4125</name>
</gene>
<dbReference type="OrthoDB" id="5920684at2759"/>
<keyword evidence="1" id="KW-0732">Signal</keyword>
<proteinExistence type="predicted"/>
<dbReference type="Proteomes" id="UP000054783">
    <property type="component" value="Unassembled WGS sequence"/>
</dbReference>
<comment type="caution">
    <text evidence="2">The sequence shown here is derived from an EMBL/GenBank/DDBJ whole genome shotgun (WGS) entry which is preliminary data.</text>
</comment>
<protein>
    <recommendedName>
        <fullName evidence="4">PiggyBac transposable element-derived protein domain-containing protein</fullName>
    </recommendedName>
</protein>
<evidence type="ECO:0008006" key="4">
    <source>
        <dbReference type="Google" id="ProtNLM"/>
    </source>
</evidence>
<keyword evidence="3" id="KW-1185">Reference proteome</keyword>
<accession>A0A0V0Z596</accession>
<evidence type="ECO:0000313" key="2">
    <source>
        <dbReference type="EMBL" id="KRY07576.1"/>
    </source>
</evidence>
<dbReference type="AlphaFoldDB" id="A0A0V0Z596"/>
<feature type="signal peptide" evidence="1">
    <location>
        <begin position="1"/>
        <end position="20"/>
    </location>
</feature>
<evidence type="ECO:0000256" key="1">
    <source>
        <dbReference type="SAM" id="SignalP"/>
    </source>
</evidence>
<reference evidence="2 3" key="1">
    <citation type="submission" date="2015-01" db="EMBL/GenBank/DDBJ databases">
        <title>Evolution of Trichinella species and genotypes.</title>
        <authorList>
            <person name="Korhonen P.K."/>
            <person name="Edoardo P."/>
            <person name="Giuseppe L.R."/>
            <person name="Gasser R.B."/>
        </authorList>
    </citation>
    <scope>NUCLEOTIDE SEQUENCE [LARGE SCALE GENOMIC DNA]</scope>
    <source>
        <strain evidence="2">ISS2496</strain>
    </source>
</reference>
<feature type="chain" id="PRO_5006873471" description="PiggyBac transposable element-derived protein domain-containing protein" evidence="1">
    <location>
        <begin position="21"/>
        <end position="112"/>
    </location>
</feature>
<evidence type="ECO:0000313" key="3">
    <source>
        <dbReference type="Proteomes" id="UP000054783"/>
    </source>
</evidence>
<name>A0A0V0Z596_9BILA</name>
<dbReference type="EMBL" id="JYDQ01000437">
    <property type="protein sequence ID" value="KRY07576.1"/>
    <property type="molecule type" value="Genomic_DNA"/>
</dbReference>
<organism evidence="2 3">
    <name type="scientific">Trichinella patagoniensis</name>
    <dbReference type="NCBI Taxonomy" id="990121"/>
    <lineage>
        <taxon>Eukaryota</taxon>
        <taxon>Metazoa</taxon>
        <taxon>Ecdysozoa</taxon>
        <taxon>Nematoda</taxon>
        <taxon>Enoplea</taxon>
        <taxon>Dorylaimia</taxon>
        <taxon>Trichinellida</taxon>
        <taxon>Trichinellidae</taxon>
        <taxon>Trichinella</taxon>
    </lineage>
</organism>
<sequence>MVNFKALLVVPVACLLLVDPEDEFDPAGELEVEQEVRVEEFKTAKLSRKEKRALPRWKNTEDLDRIFLVEQLQRNDNLQQIASLTPLEVWFKVIIDEMIDHITFQSNLYAHR</sequence>